<keyword evidence="2 6" id="KW-0067">ATP-binding</keyword>
<dbReference type="EMBL" id="JAVIKH010000014">
    <property type="protein sequence ID" value="MDX8336823.1"/>
    <property type="molecule type" value="Genomic_DNA"/>
</dbReference>
<organism evidence="8 9">
    <name type="scientific">Candidatus Cetobacterium colombiensis</name>
    <dbReference type="NCBI Taxonomy" id="3073100"/>
    <lineage>
        <taxon>Bacteria</taxon>
        <taxon>Fusobacteriati</taxon>
        <taxon>Fusobacteriota</taxon>
        <taxon>Fusobacteriia</taxon>
        <taxon>Fusobacteriales</taxon>
        <taxon>Fusobacteriaceae</taxon>
        <taxon>Cetobacterium</taxon>
    </lineage>
</organism>
<dbReference type="CDD" id="cd01171">
    <property type="entry name" value="YXKO-related"/>
    <property type="match status" value="1"/>
</dbReference>
<comment type="subunit">
    <text evidence="6">Homotetramer.</text>
</comment>
<feature type="binding site" evidence="6">
    <location>
        <position position="40"/>
    </location>
    <ligand>
        <name>(6S)-NADPHX</name>
        <dbReference type="ChEBI" id="CHEBI:64076"/>
    </ligand>
</feature>
<keyword evidence="3 6" id="KW-0521">NADP</keyword>
<feature type="binding site" evidence="6">
    <location>
        <position position="153"/>
    </location>
    <ligand>
        <name>(6S)-NADPHX</name>
        <dbReference type="ChEBI" id="CHEBI:64076"/>
    </ligand>
</feature>
<reference evidence="9" key="1">
    <citation type="submission" date="2023-07" db="EMBL/GenBank/DDBJ databases">
        <authorList>
            <person name="Colorado M.A."/>
            <person name="Villamil L.M."/>
            <person name="Melo J.F."/>
            <person name="Rodriguez J.A."/>
            <person name="Ruiz R.Y."/>
        </authorList>
    </citation>
    <scope>NUCLEOTIDE SEQUENCE [LARGE SCALE GENOMIC DNA]</scope>
    <source>
        <strain evidence="9">C33</strain>
    </source>
</reference>
<keyword evidence="4 6" id="KW-0520">NAD</keyword>
<evidence type="ECO:0000313" key="8">
    <source>
        <dbReference type="EMBL" id="MDX8336823.1"/>
    </source>
</evidence>
<dbReference type="Proteomes" id="UP001279681">
    <property type="component" value="Unassembled WGS sequence"/>
</dbReference>
<dbReference type="NCBIfam" id="TIGR00196">
    <property type="entry name" value="yjeF_cterm"/>
    <property type="match status" value="1"/>
</dbReference>
<protein>
    <recommendedName>
        <fullName evidence="6">ADP-dependent (S)-NAD(P)H-hydrate dehydratase</fullName>
        <ecNumber evidence="6">4.2.1.136</ecNumber>
    </recommendedName>
    <alternativeName>
        <fullName evidence="6">ADP-dependent NAD(P)HX dehydratase</fullName>
    </alternativeName>
</protein>
<dbReference type="InterPro" id="IPR029056">
    <property type="entry name" value="Ribokinase-like"/>
</dbReference>
<proteinExistence type="inferred from homology"/>
<keyword evidence="1 6" id="KW-0547">Nucleotide-binding</keyword>
<evidence type="ECO:0000313" key="9">
    <source>
        <dbReference type="Proteomes" id="UP001279681"/>
    </source>
</evidence>
<dbReference type="PANTHER" id="PTHR12592">
    <property type="entry name" value="ATP-DEPENDENT (S)-NAD(P)H-HYDRATE DEHYDRATASE FAMILY MEMBER"/>
    <property type="match status" value="1"/>
</dbReference>
<dbReference type="RefSeq" id="WP_320314204.1">
    <property type="nucleotide sequence ID" value="NZ_JAVIKH010000014.1"/>
</dbReference>
<evidence type="ECO:0000259" key="7">
    <source>
        <dbReference type="PROSITE" id="PS51383"/>
    </source>
</evidence>
<evidence type="ECO:0000256" key="1">
    <source>
        <dbReference type="ARBA" id="ARBA00022741"/>
    </source>
</evidence>
<comment type="function">
    <text evidence="6">Catalyzes the dehydration of the S-form of NAD(P)HX at the expense of ADP, which is converted to AMP. Together with NAD(P)HX epimerase, which catalyzes the epimerization of the S- and R-forms, the enzyme allows the repair of both epimers of NAD(P)HX, a damaged form of NAD(P)H that is a result of enzymatic or heat-dependent hydration.</text>
</comment>
<accession>A0ABU4WB99</accession>
<feature type="domain" description="YjeF C-terminal" evidence="7">
    <location>
        <begin position="5"/>
        <end position="276"/>
    </location>
</feature>
<dbReference type="EC" id="4.2.1.136" evidence="6"/>
<gene>
    <name evidence="6" type="primary">nnrD</name>
    <name evidence="8" type="ORF">RFV38_10010</name>
</gene>
<comment type="caution">
    <text evidence="8">The sequence shown here is derived from an EMBL/GenBank/DDBJ whole genome shotgun (WGS) entry which is preliminary data.</text>
</comment>
<feature type="binding site" evidence="6">
    <location>
        <position position="219"/>
    </location>
    <ligand>
        <name>(6S)-NADPHX</name>
        <dbReference type="ChEBI" id="CHEBI:64076"/>
    </ligand>
</feature>
<evidence type="ECO:0000256" key="5">
    <source>
        <dbReference type="ARBA" id="ARBA00023239"/>
    </source>
</evidence>
<comment type="cofactor">
    <cofactor evidence="6">
        <name>Mg(2+)</name>
        <dbReference type="ChEBI" id="CHEBI:18420"/>
    </cofactor>
</comment>
<dbReference type="HAMAP" id="MF_01965">
    <property type="entry name" value="NADHX_dehydratase"/>
    <property type="match status" value="1"/>
</dbReference>
<name>A0ABU4WB99_9FUSO</name>
<evidence type="ECO:0000256" key="3">
    <source>
        <dbReference type="ARBA" id="ARBA00022857"/>
    </source>
</evidence>
<dbReference type="Gene3D" id="3.40.1190.20">
    <property type="match status" value="1"/>
</dbReference>
<evidence type="ECO:0000256" key="2">
    <source>
        <dbReference type="ARBA" id="ARBA00022840"/>
    </source>
</evidence>
<dbReference type="PROSITE" id="PS51383">
    <property type="entry name" value="YJEF_C_3"/>
    <property type="match status" value="1"/>
</dbReference>
<dbReference type="PANTHER" id="PTHR12592:SF0">
    <property type="entry name" value="ATP-DEPENDENT (S)-NAD(P)H-HYDRATE DEHYDRATASE"/>
    <property type="match status" value="1"/>
</dbReference>
<dbReference type="InterPro" id="IPR000631">
    <property type="entry name" value="CARKD"/>
</dbReference>
<comment type="similarity">
    <text evidence="6">Belongs to the NnrD/CARKD family.</text>
</comment>
<dbReference type="SUPFAM" id="SSF53613">
    <property type="entry name" value="Ribokinase-like"/>
    <property type="match status" value="1"/>
</dbReference>
<feature type="binding site" evidence="6">
    <location>
        <position position="218"/>
    </location>
    <ligand>
        <name>AMP</name>
        <dbReference type="ChEBI" id="CHEBI:456215"/>
    </ligand>
</feature>
<feature type="binding site" evidence="6">
    <location>
        <begin position="190"/>
        <end position="194"/>
    </location>
    <ligand>
        <name>AMP</name>
        <dbReference type="ChEBI" id="CHEBI:456215"/>
    </ligand>
</feature>
<feature type="binding site" evidence="6">
    <location>
        <position position="100"/>
    </location>
    <ligand>
        <name>(6S)-NADPHX</name>
        <dbReference type="ChEBI" id="CHEBI:64076"/>
    </ligand>
</feature>
<dbReference type="Pfam" id="PF01256">
    <property type="entry name" value="Carb_kinase"/>
    <property type="match status" value="1"/>
</dbReference>
<evidence type="ECO:0000256" key="4">
    <source>
        <dbReference type="ARBA" id="ARBA00023027"/>
    </source>
</evidence>
<comment type="catalytic activity">
    <reaction evidence="6">
        <text>(6S)-NADHX + ADP = AMP + phosphate + NADH + H(+)</text>
        <dbReference type="Rhea" id="RHEA:32223"/>
        <dbReference type="ChEBI" id="CHEBI:15378"/>
        <dbReference type="ChEBI" id="CHEBI:43474"/>
        <dbReference type="ChEBI" id="CHEBI:57945"/>
        <dbReference type="ChEBI" id="CHEBI:64074"/>
        <dbReference type="ChEBI" id="CHEBI:456215"/>
        <dbReference type="ChEBI" id="CHEBI:456216"/>
        <dbReference type="EC" id="4.2.1.136"/>
    </reaction>
</comment>
<sequence length="278" mass="30838">MVFIDFDYVKDRFKPRDPESYKGDFGHTLILCGSYGMVGAGFFASMGAVKSGSGLTTLGTYSGTFNIFSIKLNEVMLINLDKVNIMEKLDKFSSIVFGCGFGINEKNKALLKKLLLKYKKPIVIDADGLSILSKNNNLDLLKERKFPTILTPHYGEFSRLTDLDIEYIKNNNAALAKEFAKKYNCILLLKDHRTVISDGKDIYINTTGNSVMATGGMGDILSGVIGSLISQKYSPIEAVTLATYFHGRAGEVFSKSHYCITPTLLLEMLPKIIKETEF</sequence>
<comment type="catalytic activity">
    <reaction evidence="6">
        <text>(6S)-NADPHX + ADP = AMP + phosphate + NADPH + H(+)</text>
        <dbReference type="Rhea" id="RHEA:32235"/>
        <dbReference type="ChEBI" id="CHEBI:15378"/>
        <dbReference type="ChEBI" id="CHEBI:43474"/>
        <dbReference type="ChEBI" id="CHEBI:57783"/>
        <dbReference type="ChEBI" id="CHEBI:64076"/>
        <dbReference type="ChEBI" id="CHEBI:456215"/>
        <dbReference type="ChEBI" id="CHEBI:456216"/>
        <dbReference type="EC" id="4.2.1.136"/>
    </reaction>
</comment>
<evidence type="ECO:0000256" key="6">
    <source>
        <dbReference type="HAMAP-Rule" id="MF_01965"/>
    </source>
</evidence>
<keyword evidence="9" id="KW-1185">Reference proteome</keyword>
<keyword evidence="5 6" id="KW-0456">Lyase</keyword>